<keyword evidence="2" id="KW-1185">Reference proteome</keyword>
<dbReference type="InterPro" id="IPR011991">
    <property type="entry name" value="ArsR-like_HTH"/>
</dbReference>
<reference evidence="1 2" key="1">
    <citation type="submission" date="2024-06" db="EMBL/GenBank/DDBJ databases">
        <title>The Natural Products Discovery Center: Release of the First 8490 Sequenced Strains for Exploring Actinobacteria Biosynthetic Diversity.</title>
        <authorList>
            <person name="Kalkreuter E."/>
            <person name="Kautsar S.A."/>
            <person name="Yang D."/>
            <person name="Bader C.D."/>
            <person name="Teijaro C.N."/>
            <person name="Fluegel L."/>
            <person name="Davis C.M."/>
            <person name="Simpson J.R."/>
            <person name="Lauterbach L."/>
            <person name="Steele A.D."/>
            <person name="Gui C."/>
            <person name="Meng S."/>
            <person name="Li G."/>
            <person name="Viehrig K."/>
            <person name="Ye F."/>
            <person name="Su P."/>
            <person name="Kiefer A.F."/>
            <person name="Nichols A."/>
            <person name="Cepeda A.J."/>
            <person name="Yan W."/>
            <person name="Fan B."/>
            <person name="Jiang Y."/>
            <person name="Adhikari A."/>
            <person name="Zheng C.-J."/>
            <person name="Schuster L."/>
            <person name="Cowan T.M."/>
            <person name="Smanski M.J."/>
            <person name="Chevrette M.G."/>
            <person name="De Carvalho L.P.S."/>
            <person name="Shen B."/>
        </authorList>
    </citation>
    <scope>NUCLEOTIDE SEQUENCE [LARGE SCALE GENOMIC DNA]</scope>
    <source>
        <strain evidence="1 2">NPDC000234</strain>
    </source>
</reference>
<organism evidence="1 2">
    <name type="scientific">Streptomyces hyaluromycini</name>
    <dbReference type="NCBI Taxonomy" id="1377993"/>
    <lineage>
        <taxon>Bacteria</taxon>
        <taxon>Bacillati</taxon>
        <taxon>Actinomycetota</taxon>
        <taxon>Actinomycetes</taxon>
        <taxon>Kitasatosporales</taxon>
        <taxon>Streptomycetaceae</taxon>
        <taxon>Streptomyces</taxon>
    </lineage>
</organism>
<dbReference type="InterPro" id="IPR036390">
    <property type="entry name" value="WH_DNA-bd_sf"/>
</dbReference>
<dbReference type="SUPFAM" id="SSF46785">
    <property type="entry name" value="Winged helix' DNA-binding domain"/>
    <property type="match status" value="1"/>
</dbReference>
<protein>
    <submittedName>
        <fullName evidence="1">Winged helix-turn-helix domain-containing protein</fullName>
    </submittedName>
</protein>
<gene>
    <name evidence="1" type="ORF">ABT404_44650</name>
</gene>
<dbReference type="RefSeq" id="WP_350790186.1">
    <property type="nucleotide sequence ID" value="NZ_JBEPEK010000599.1"/>
</dbReference>
<dbReference type="InterPro" id="IPR036388">
    <property type="entry name" value="WH-like_DNA-bd_sf"/>
</dbReference>
<evidence type="ECO:0000313" key="2">
    <source>
        <dbReference type="Proteomes" id="UP001474181"/>
    </source>
</evidence>
<dbReference type="Gene3D" id="1.10.10.10">
    <property type="entry name" value="Winged helix-like DNA-binding domain superfamily/Winged helix DNA-binding domain"/>
    <property type="match status" value="1"/>
</dbReference>
<dbReference type="EMBL" id="JBEPEK010000599">
    <property type="protein sequence ID" value="MER7186477.1"/>
    <property type="molecule type" value="Genomic_DNA"/>
</dbReference>
<dbReference type="CDD" id="cd00090">
    <property type="entry name" value="HTH_ARSR"/>
    <property type="match status" value="1"/>
</dbReference>
<accession>A0ABV1XBS1</accession>
<dbReference type="InterPro" id="IPR051011">
    <property type="entry name" value="Metal_resp_trans_reg"/>
</dbReference>
<dbReference type="Pfam" id="PF12840">
    <property type="entry name" value="HTH_20"/>
    <property type="match status" value="1"/>
</dbReference>
<proteinExistence type="predicted"/>
<comment type="caution">
    <text evidence="1">The sequence shown here is derived from an EMBL/GenBank/DDBJ whole genome shotgun (WGS) entry which is preliminary data.</text>
</comment>
<dbReference type="Proteomes" id="UP001474181">
    <property type="component" value="Unassembled WGS sequence"/>
</dbReference>
<dbReference type="PANTHER" id="PTHR43132:SF8">
    <property type="entry name" value="HTH-TYPE TRANSCRIPTIONAL REGULATOR KMTR"/>
    <property type="match status" value="1"/>
</dbReference>
<sequence>MPGMVRQGDSMVFRIHFTTEDLARTTVAEAPMPLVELNQAARTLQNRDQSARLTGWRNRSLAQLSATARVALDFIPSVGWSPTFISAPRTGSAEELIEHVRATPTRHIRTALDAILPQDSRSKVPSLTRSLVDSDFLGLVCDGLGALYEILLAPYWPEMVDAYTADRSIRMRQVLHGGVEQLLSQANPTRMRWKAPVLEIRTPTDNTEYNLHLAGRGLLLVPSMMRTSPVIHYDAAPRPAITYPALPDQPLRRLTVFASTCPAKAVAPVAALLGATRAAVLTAIAENPGCSTTELAAFAGLAPSSASEHATVLREAGLISTIRHRNSVLHSPNQLGLSLLNRMSSRFA</sequence>
<dbReference type="PANTHER" id="PTHR43132">
    <property type="entry name" value="ARSENICAL RESISTANCE OPERON REPRESSOR ARSR-RELATED"/>
    <property type="match status" value="1"/>
</dbReference>
<name>A0ABV1XBS1_9ACTN</name>
<evidence type="ECO:0000313" key="1">
    <source>
        <dbReference type="EMBL" id="MER7186477.1"/>
    </source>
</evidence>